<dbReference type="PROSITE" id="PS51420">
    <property type="entry name" value="RHO"/>
    <property type="match status" value="1"/>
</dbReference>
<evidence type="ECO:0000256" key="1">
    <source>
        <dbReference type="ARBA" id="ARBA00004635"/>
    </source>
</evidence>
<dbReference type="GO" id="GO:0016020">
    <property type="term" value="C:membrane"/>
    <property type="evidence" value="ECO:0007669"/>
    <property type="project" value="UniProtKB-SubCell"/>
</dbReference>
<evidence type="ECO:0000256" key="6">
    <source>
        <dbReference type="ARBA" id="ARBA00023288"/>
    </source>
</evidence>
<dbReference type="SMART" id="SM00176">
    <property type="entry name" value="RAN"/>
    <property type="match status" value="1"/>
</dbReference>
<keyword evidence="3" id="KW-0547">Nucleotide-binding</keyword>
<dbReference type="InterPro" id="IPR027417">
    <property type="entry name" value="P-loop_NTPase"/>
</dbReference>
<organism evidence="8">
    <name type="scientific">Encephalitozoon cuniculi</name>
    <name type="common">Microsporidian parasite</name>
    <dbReference type="NCBI Taxonomy" id="6035"/>
    <lineage>
        <taxon>Eukaryota</taxon>
        <taxon>Fungi</taxon>
        <taxon>Fungi incertae sedis</taxon>
        <taxon>Microsporidia</taxon>
        <taxon>Unikaryonidae</taxon>
        <taxon>Encephalitozoon</taxon>
    </lineage>
</organism>
<gene>
    <name evidence="8" type="ORF">ECU04_0680</name>
</gene>
<evidence type="ECO:0000256" key="3">
    <source>
        <dbReference type="ARBA" id="ARBA00022741"/>
    </source>
</evidence>
<keyword evidence="4" id="KW-0342">GTP-binding</keyword>
<dbReference type="VEuPathDB" id="MicrosporidiaDB:AEWD_040610"/>
<dbReference type="VEuPathDB" id="MicrosporidiaDB:ECU04_0680"/>
<dbReference type="CDD" id="cd01868">
    <property type="entry name" value="Rab11_like"/>
    <property type="match status" value="1"/>
</dbReference>
<comment type="subcellular location">
    <subcellularLocation>
        <location evidence="1">Membrane</location>
        <topology evidence="1">Lipid-anchor</topology>
    </subcellularLocation>
</comment>
<dbReference type="Gene3D" id="3.40.50.300">
    <property type="entry name" value="P-loop containing nucleotide triphosphate hydrolases"/>
    <property type="match status" value="1"/>
</dbReference>
<dbReference type="InterPro" id="IPR001806">
    <property type="entry name" value="Small_GTPase"/>
</dbReference>
<keyword evidence="5" id="KW-0472">Membrane</keyword>
<evidence type="ECO:0000256" key="4">
    <source>
        <dbReference type="ARBA" id="ARBA00023134"/>
    </source>
</evidence>
<evidence type="ECO:0000256" key="5">
    <source>
        <dbReference type="ARBA" id="ARBA00023136"/>
    </source>
</evidence>
<dbReference type="GO" id="GO:0005525">
    <property type="term" value="F:GTP binding"/>
    <property type="evidence" value="ECO:0007669"/>
    <property type="project" value="UniProtKB-KW"/>
</dbReference>
<reference evidence="8" key="1">
    <citation type="journal article" date="2013" name="Eukaryot. Cell">
        <title>Extremely Reduced Levels of Heterozygosity in the Vertebrate Pathogen Encephalitozoon cuniculi.</title>
        <authorList>
            <person name="Selman M."/>
            <person name="Sak B."/>
            <person name="Kvac M."/>
            <person name="Farinelli L."/>
            <person name="Weiss L.M."/>
            <person name="Corradi N."/>
        </authorList>
    </citation>
    <scope>NUCLEOTIDE SEQUENCE</scope>
</reference>
<sequence length="238" mass="26848">MVPLMECFRCGFRYLDLISLRCLLIMPGVAKGENFDYLFKIVLIGDSAVGKTNLLSKLTRNEFHKDSKATIGVEFGTITFKIGEDVVKAQIWDTAGQERYQAIVQAYYRGTSGAAIVYDITNKDSLKKATGLWLKQLRDFSPNEIPIVLIGNKKDLESDREVPTQRGKDEAVTNELSFFETSALTGENVRDAFFELVKIIHKRAKAQKVSIGKKKLRTVEFKRESLREVKPSPKKGCC</sequence>
<dbReference type="InterPro" id="IPR005225">
    <property type="entry name" value="Small_GTP-bd"/>
</dbReference>
<name>M1K8A7_ENCCN</name>
<dbReference type="SMART" id="SM00174">
    <property type="entry name" value="RHO"/>
    <property type="match status" value="1"/>
</dbReference>
<dbReference type="PROSITE" id="PS51421">
    <property type="entry name" value="RAS"/>
    <property type="match status" value="1"/>
</dbReference>
<dbReference type="SMART" id="SM00175">
    <property type="entry name" value="RAB"/>
    <property type="match status" value="1"/>
</dbReference>
<keyword evidence="6" id="KW-0449">Lipoprotein</keyword>
<accession>M1K8A7</accession>
<dbReference type="EMBL" id="KC513606">
    <property type="protein sequence ID" value="AGE95290.1"/>
    <property type="molecule type" value="Genomic_DNA"/>
</dbReference>
<comment type="similarity">
    <text evidence="2">Belongs to the small GTPase superfamily. Rab family.</text>
</comment>
<dbReference type="GO" id="GO:0003924">
    <property type="term" value="F:GTPase activity"/>
    <property type="evidence" value="ECO:0007669"/>
    <property type="project" value="InterPro"/>
</dbReference>
<dbReference type="VEuPathDB" id="MicrosporidiaDB:M970_040600"/>
<dbReference type="VEuPathDB" id="MicrosporidiaDB:AEWQ_040600"/>
<dbReference type="Pfam" id="PF00071">
    <property type="entry name" value="Ras"/>
    <property type="match status" value="1"/>
</dbReference>
<dbReference type="PRINTS" id="PR00449">
    <property type="entry name" value="RASTRNSFRMNG"/>
</dbReference>
<protein>
    <submittedName>
        <fullName evidence="8">Ras-related GTP-binding protein rab11</fullName>
    </submittedName>
</protein>
<dbReference type="NCBIfam" id="TIGR00231">
    <property type="entry name" value="small_GTP"/>
    <property type="match status" value="1"/>
</dbReference>
<dbReference type="SMART" id="SM00173">
    <property type="entry name" value="RAS"/>
    <property type="match status" value="1"/>
</dbReference>
<dbReference type="VEuPathDB" id="MicrosporidiaDB:AEWR_040600"/>
<dbReference type="SUPFAM" id="SSF52540">
    <property type="entry name" value="P-loop containing nucleoside triphosphate hydrolases"/>
    <property type="match status" value="1"/>
</dbReference>
<dbReference type="PANTHER" id="PTHR47979">
    <property type="entry name" value="DRAB11-RELATED"/>
    <property type="match status" value="1"/>
</dbReference>
<dbReference type="OMA" id="KRACCIN"/>
<evidence type="ECO:0000256" key="7">
    <source>
        <dbReference type="ARBA" id="ARBA00023289"/>
    </source>
</evidence>
<keyword evidence="7" id="KW-0636">Prenylation</keyword>
<dbReference type="FunFam" id="3.40.50.300:FF:000274">
    <property type="entry name" value="ras-related protein RABA5a"/>
    <property type="match status" value="1"/>
</dbReference>
<dbReference type="SMART" id="SM00177">
    <property type="entry name" value="ARF"/>
    <property type="match status" value="1"/>
</dbReference>
<evidence type="ECO:0000313" key="8">
    <source>
        <dbReference type="EMBL" id="AGE95290.1"/>
    </source>
</evidence>
<dbReference type="InterPro" id="IPR050209">
    <property type="entry name" value="Rab_GTPases_membrane_traffic"/>
</dbReference>
<proteinExistence type="inferred from homology"/>
<dbReference type="PROSITE" id="PS51419">
    <property type="entry name" value="RAB"/>
    <property type="match status" value="1"/>
</dbReference>
<evidence type="ECO:0000256" key="2">
    <source>
        <dbReference type="ARBA" id="ARBA00006270"/>
    </source>
</evidence>
<dbReference type="AlphaFoldDB" id="M1K8A7"/>